<reference evidence="2 3" key="1">
    <citation type="journal article" date="2019" name="Int. J. Syst. Evol. Microbiol.">
        <title>The Global Catalogue of Microorganisms (GCM) 10K type strain sequencing project: providing services to taxonomists for standard genome sequencing and annotation.</title>
        <authorList>
            <consortium name="The Broad Institute Genomics Platform"/>
            <consortium name="The Broad Institute Genome Sequencing Center for Infectious Disease"/>
            <person name="Wu L."/>
            <person name="Ma J."/>
        </authorList>
    </citation>
    <scope>NUCLEOTIDE SEQUENCE [LARGE SCALE GENOMIC DNA]</scope>
    <source>
        <strain evidence="2 3">CGMCC 1.12543</strain>
    </source>
</reference>
<dbReference type="RefSeq" id="WP_247414621.1">
    <property type="nucleotide sequence ID" value="NZ_JALLGW010000001.1"/>
</dbReference>
<protein>
    <recommendedName>
        <fullName evidence="4">HPP family protein</fullName>
    </recommendedName>
</protein>
<proteinExistence type="predicted"/>
<evidence type="ECO:0000256" key="1">
    <source>
        <dbReference type="SAM" id="Phobius"/>
    </source>
</evidence>
<name>A0ABD5RMI8_9EURY</name>
<feature type="transmembrane region" description="Helical" evidence="1">
    <location>
        <begin position="35"/>
        <end position="52"/>
    </location>
</feature>
<feature type="transmembrane region" description="Helical" evidence="1">
    <location>
        <begin position="118"/>
        <end position="149"/>
    </location>
</feature>
<keyword evidence="1" id="KW-0472">Membrane</keyword>
<dbReference type="AlphaFoldDB" id="A0ABD5RMI8"/>
<keyword evidence="1" id="KW-0812">Transmembrane</keyword>
<organism evidence="2 3">
    <name type="scientific">Halomarina salina</name>
    <dbReference type="NCBI Taxonomy" id="1872699"/>
    <lineage>
        <taxon>Archaea</taxon>
        <taxon>Methanobacteriati</taxon>
        <taxon>Methanobacteriota</taxon>
        <taxon>Stenosarchaea group</taxon>
        <taxon>Halobacteria</taxon>
        <taxon>Halobacteriales</taxon>
        <taxon>Natronomonadaceae</taxon>
        <taxon>Halomarina</taxon>
    </lineage>
</organism>
<gene>
    <name evidence="2" type="ORF">ACFPYI_10360</name>
</gene>
<evidence type="ECO:0000313" key="3">
    <source>
        <dbReference type="Proteomes" id="UP001596099"/>
    </source>
</evidence>
<dbReference type="EMBL" id="JBHSQH010000001">
    <property type="protein sequence ID" value="MFC5971735.1"/>
    <property type="molecule type" value="Genomic_DNA"/>
</dbReference>
<sequence length="163" mass="16932">MRERQMWKRLAALQNQVPRVTDDPPRPTDSVDWRAVMLGVLVALTFGCLAFTNVLGEGVVPLALLAPGVVVGLFVRKGRAVLDDAAVAGFGTIFGLTVANIALGSTALPWVLVDPQSVVGAFAALLFAALAGVPVLVLGTVAVAGVVAYARRQFLAGVRAGRS</sequence>
<accession>A0ABD5RMI8</accession>
<comment type="caution">
    <text evidence="2">The sequence shown here is derived from an EMBL/GenBank/DDBJ whole genome shotgun (WGS) entry which is preliminary data.</text>
</comment>
<evidence type="ECO:0000313" key="2">
    <source>
        <dbReference type="EMBL" id="MFC5971735.1"/>
    </source>
</evidence>
<evidence type="ECO:0008006" key="4">
    <source>
        <dbReference type="Google" id="ProtNLM"/>
    </source>
</evidence>
<keyword evidence="3" id="KW-1185">Reference proteome</keyword>
<feature type="transmembrane region" description="Helical" evidence="1">
    <location>
        <begin position="58"/>
        <end position="75"/>
    </location>
</feature>
<keyword evidence="1" id="KW-1133">Transmembrane helix</keyword>
<feature type="transmembrane region" description="Helical" evidence="1">
    <location>
        <begin position="87"/>
        <end position="112"/>
    </location>
</feature>
<dbReference type="Proteomes" id="UP001596099">
    <property type="component" value="Unassembled WGS sequence"/>
</dbReference>